<dbReference type="SMR" id="A2DZ62"/>
<dbReference type="GO" id="GO:0070740">
    <property type="term" value="F:tubulin-glutamic acid ligase activity"/>
    <property type="evidence" value="ECO:0000318"/>
    <property type="project" value="GO_Central"/>
</dbReference>
<dbReference type="EMBL" id="DS113272">
    <property type="protein sequence ID" value="EAY14338.1"/>
    <property type="molecule type" value="Genomic_DNA"/>
</dbReference>
<dbReference type="InterPro" id="IPR004344">
    <property type="entry name" value="TTL/TTLL_fam"/>
</dbReference>
<reference evidence="7" key="2">
    <citation type="journal article" date="2007" name="Science">
        <title>Draft genome sequence of the sexually transmitted pathogen Trichomonas vaginalis.</title>
        <authorList>
            <person name="Carlton J.M."/>
            <person name="Hirt R.P."/>
            <person name="Silva J.C."/>
            <person name="Delcher A.L."/>
            <person name="Schatz M."/>
            <person name="Zhao Q."/>
            <person name="Wortman J.R."/>
            <person name="Bidwell S.L."/>
            <person name="Alsmark U.C.M."/>
            <person name="Besteiro S."/>
            <person name="Sicheritz-Ponten T."/>
            <person name="Noel C.J."/>
            <person name="Dacks J.B."/>
            <person name="Foster P.G."/>
            <person name="Simillion C."/>
            <person name="Van de Peer Y."/>
            <person name="Miranda-Saavedra D."/>
            <person name="Barton G.J."/>
            <person name="Westrop G.D."/>
            <person name="Mueller S."/>
            <person name="Dessi D."/>
            <person name="Fiori P.L."/>
            <person name="Ren Q."/>
            <person name="Paulsen I."/>
            <person name="Zhang H."/>
            <person name="Bastida-Corcuera F.D."/>
            <person name="Simoes-Barbosa A."/>
            <person name="Brown M.T."/>
            <person name="Hayes R.D."/>
            <person name="Mukherjee M."/>
            <person name="Okumura C.Y."/>
            <person name="Schneider R."/>
            <person name="Smith A.J."/>
            <person name="Vanacova S."/>
            <person name="Villalvazo M."/>
            <person name="Haas B.J."/>
            <person name="Pertea M."/>
            <person name="Feldblyum T.V."/>
            <person name="Utterback T.R."/>
            <person name="Shu C.L."/>
            <person name="Osoegawa K."/>
            <person name="de Jong P.J."/>
            <person name="Hrdy I."/>
            <person name="Horvathova L."/>
            <person name="Zubacova Z."/>
            <person name="Dolezal P."/>
            <person name="Malik S.B."/>
            <person name="Logsdon J.M. Jr."/>
            <person name="Henze K."/>
            <person name="Gupta A."/>
            <person name="Wang C.C."/>
            <person name="Dunne R.L."/>
            <person name="Upcroft J.A."/>
            <person name="Upcroft P."/>
            <person name="White O."/>
            <person name="Salzberg S.L."/>
            <person name="Tang P."/>
            <person name="Chiu C.-H."/>
            <person name="Lee Y.-S."/>
            <person name="Embley T.M."/>
            <person name="Coombs G.H."/>
            <person name="Mottram J.C."/>
            <person name="Tachezy J."/>
            <person name="Fraser-Liggett C.M."/>
            <person name="Johnson P.J."/>
        </authorList>
    </citation>
    <scope>NUCLEOTIDE SEQUENCE [LARGE SCALE GENOMIC DNA]</scope>
    <source>
        <strain evidence="7">G3</strain>
    </source>
</reference>
<dbReference type="PANTHER" id="PTHR12241">
    <property type="entry name" value="TUBULIN POLYGLUTAMYLASE"/>
    <property type="match status" value="1"/>
</dbReference>
<dbReference type="Pfam" id="PF03133">
    <property type="entry name" value="TTL"/>
    <property type="match status" value="1"/>
</dbReference>
<proteinExistence type="predicted"/>
<dbReference type="Proteomes" id="UP000001542">
    <property type="component" value="Unassembled WGS sequence"/>
</dbReference>
<evidence type="ECO:0000256" key="4">
    <source>
        <dbReference type="ARBA" id="ARBA00041448"/>
    </source>
</evidence>
<sequence>MSTADDINKEHNEAVTNETKPKTEDPIQKLFDSAPLPFNYVKIPKEDEPAVEREKRLSVHVNKVITELSKDAFIHSGFDLTEDKIRFNAAWGRQYPVIQYSSFAAWQKINHYCGATLMGRKDRLTSRMQELKERVGEFADFYPESYLIPSQAKELHEVWTKYPLWIVKPVSMSRGRGIYLLSSQKSEPPVEEAVVQRYLEHPFIITGRKFDLRFYVLVTSSSPLRIYMHDSGLTRFATHKYDPNAPPEDAHVHLTNFALNKDDESFTRAQGNDEKVEDSKWSIPFFINFLKDNGYNVDEIFKDIERVTISTIIAGFCSIRNHQNNYVKHRQNTFELYGIDVILDENMKSHVLEINISPGMSGTDSVLDHTIKNRLMHDTLRMARIIDCDASLKDPCPGISCIEYECNASLSKERIRKVEGRSVKPCDDPVFHDLMTVRDFIDEKHIESGFRRVFPKRKTVDTFIPCFDRMKYDDLVFIDFIKMSKEERLKVVQKNFEKYQQKMREVVEESRSKLSTDKAPPPPDHL</sequence>
<dbReference type="GO" id="GO:0015631">
    <property type="term" value="F:tubulin binding"/>
    <property type="evidence" value="ECO:0000318"/>
    <property type="project" value="GO_Central"/>
</dbReference>
<dbReference type="VEuPathDB" id="TrichDB:TVAG_026590"/>
<evidence type="ECO:0000313" key="7">
    <source>
        <dbReference type="EMBL" id="EAY14338.1"/>
    </source>
</evidence>
<evidence type="ECO:0000256" key="6">
    <source>
        <dbReference type="SAM" id="MobiDB-lite"/>
    </source>
</evidence>
<keyword evidence="8" id="KW-1185">Reference proteome</keyword>
<dbReference type="PANTHER" id="PTHR12241:SF145">
    <property type="entry name" value="TUBULIN POLYGLUTAMYLASE TTLL5"/>
    <property type="match status" value="1"/>
</dbReference>
<dbReference type="Gene3D" id="3.30.470.20">
    <property type="entry name" value="ATP-grasp fold, B domain"/>
    <property type="match status" value="1"/>
</dbReference>
<keyword evidence="1 7" id="KW-0436">Ligase</keyword>
<evidence type="ECO:0000256" key="3">
    <source>
        <dbReference type="ARBA" id="ARBA00022840"/>
    </source>
</evidence>
<evidence type="ECO:0000256" key="1">
    <source>
        <dbReference type="ARBA" id="ARBA00022598"/>
    </source>
</evidence>
<reference evidence="7" key="1">
    <citation type="submission" date="2006-10" db="EMBL/GenBank/DDBJ databases">
        <authorList>
            <person name="Amadeo P."/>
            <person name="Zhao Q."/>
            <person name="Wortman J."/>
            <person name="Fraser-Liggett C."/>
            <person name="Carlton J."/>
        </authorList>
    </citation>
    <scope>NUCLEOTIDE SEQUENCE</scope>
    <source>
        <strain evidence="7">G3</strain>
    </source>
</reference>
<dbReference type="SUPFAM" id="SSF56059">
    <property type="entry name" value="Glutathione synthetase ATP-binding domain-like"/>
    <property type="match status" value="1"/>
</dbReference>
<dbReference type="RefSeq" id="XP_001326561.1">
    <property type="nucleotide sequence ID" value="XM_001326526.1"/>
</dbReference>
<organism evidence="7 8">
    <name type="scientific">Trichomonas vaginalis (strain ATCC PRA-98 / G3)</name>
    <dbReference type="NCBI Taxonomy" id="412133"/>
    <lineage>
        <taxon>Eukaryota</taxon>
        <taxon>Metamonada</taxon>
        <taxon>Parabasalia</taxon>
        <taxon>Trichomonadida</taxon>
        <taxon>Trichomonadidae</taxon>
        <taxon>Trichomonas</taxon>
    </lineage>
</organism>
<accession>A2DZ62</accession>
<dbReference type="GO" id="GO:0036064">
    <property type="term" value="C:ciliary basal body"/>
    <property type="evidence" value="ECO:0000318"/>
    <property type="project" value="GO_Central"/>
</dbReference>
<keyword evidence="2" id="KW-0547">Nucleotide-binding</keyword>
<keyword evidence="3" id="KW-0067">ATP-binding</keyword>
<feature type="compositionally biased region" description="Basic and acidic residues" evidence="6">
    <location>
        <begin position="507"/>
        <end position="516"/>
    </location>
</feature>
<evidence type="ECO:0000256" key="5">
    <source>
        <dbReference type="ARBA" id="ARBA00049274"/>
    </source>
</evidence>
<feature type="compositionally biased region" description="Basic and acidic residues" evidence="6">
    <location>
        <begin position="1"/>
        <end position="27"/>
    </location>
</feature>
<evidence type="ECO:0000256" key="2">
    <source>
        <dbReference type="ARBA" id="ARBA00022741"/>
    </source>
</evidence>
<gene>
    <name evidence="7" type="ORF">TVAG_026590</name>
</gene>
<evidence type="ECO:0000313" key="8">
    <source>
        <dbReference type="Proteomes" id="UP000001542"/>
    </source>
</evidence>
<dbReference type="GO" id="GO:0000226">
    <property type="term" value="P:microtubule cytoskeleton organization"/>
    <property type="evidence" value="ECO:0000318"/>
    <property type="project" value="GO_Central"/>
</dbReference>
<dbReference type="InParanoid" id="A2DZ62"/>
<dbReference type="KEGG" id="tva:4772326"/>
<dbReference type="GO" id="GO:0005524">
    <property type="term" value="F:ATP binding"/>
    <property type="evidence" value="ECO:0007669"/>
    <property type="project" value="UniProtKB-KW"/>
</dbReference>
<comment type="catalytic activity">
    <reaction evidence="5">
        <text>L-glutamyl-[protein] + L-glutamate + ATP = gamma-L-glutamyl-L-glutamyl-[protein] + ADP + phosphate + H(+)</text>
        <dbReference type="Rhea" id="RHEA:60144"/>
        <dbReference type="Rhea" id="RHEA-COMP:10208"/>
        <dbReference type="Rhea" id="RHEA-COMP:15517"/>
        <dbReference type="ChEBI" id="CHEBI:15378"/>
        <dbReference type="ChEBI" id="CHEBI:29973"/>
        <dbReference type="ChEBI" id="CHEBI:29985"/>
        <dbReference type="ChEBI" id="CHEBI:30616"/>
        <dbReference type="ChEBI" id="CHEBI:43474"/>
        <dbReference type="ChEBI" id="CHEBI:143622"/>
        <dbReference type="ChEBI" id="CHEBI:456216"/>
    </reaction>
    <physiologicalReaction direction="left-to-right" evidence="5">
        <dbReference type="Rhea" id="RHEA:60145"/>
    </physiologicalReaction>
</comment>
<dbReference type="PROSITE" id="PS51221">
    <property type="entry name" value="TTL"/>
    <property type="match status" value="1"/>
</dbReference>
<dbReference type="eggNOG" id="KOG2156">
    <property type="taxonomic scope" value="Eukaryota"/>
</dbReference>
<protein>
    <recommendedName>
        <fullName evidence="4">Tubulin--tyrosine ligase-like protein 5</fullName>
    </recommendedName>
</protein>
<dbReference type="OrthoDB" id="202825at2759"/>
<name>A2DZ62_TRIV3</name>
<dbReference type="VEuPathDB" id="TrichDB:TVAGG3_0505090"/>
<feature type="region of interest" description="Disordered" evidence="6">
    <location>
        <begin position="507"/>
        <end position="526"/>
    </location>
</feature>
<dbReference type="AlphaFoldDB" id="A2DZ62"/>
<dbReference type="FunCoup" id="A2DZ62">
    <property type="interactions" value="1"/>
</dbReference>
<dbReference type="OMA" id="APANGEW"/>
<feature type="region of interest" description="Disordered" evidence="6">
    <location>
        <begin position="1"/>
        <end position="28"/>
    </location>
</feature>